<dbReference type="NCBIfam" id="NF008298">
    <property type="entry name" value="PRK11086.1"/>
    <property type="match status" value="1"/>
</dbReference>
<dbReference type="GO" id="GO:0016301">
    <property type="term" value="F:kinase activity"/>
    <property type="evidence" value="ECO:0007669"/>
    <property type="project" value="UniProtKB-KW"/>
</dbReference>
<evidence type="ECO:0000256" key="10">
    <source>
        <dbReference type="ARBA" id="ARBA00022840"/>
    </source>
</evidence>
<keyword evidence="10" id="KW-0067">ATP-binding</keyword>
<evidence type="ECO:0000256" key="14">
    <source>
        <dbReference type="SAM" id="Phobius"/>
    </source>
</evidence>
<evidence type="ECO:0000313" key="17">
    <source>
        <dbReference type="Proteomes" id="UP000031982"/>
    </source>
</evidence>
<dbReference type="SMART" id="SM00387">
    <property type="entry name" value="HATPase_c"/>
    <property type="match status" value="1"/>
</dbReference>
<dbReference type="InterPro" id="IPR036890">
    <property type="entry name" value="HATPase_C_sf"/>
</dbReference>
<keyword evidence="17" id="KW-1185">Reference proteome</keyword>
<dbReference type="Proteomes" id="UP000031982">
    <property type="component" value="Unassembled WGS sequence"/>
</dbReference>
<reference evidence="16 17" key="1">
    <citation type="submission" date="2015-01" db="EMBL/GenBank/DDBJ databases">
        <title>Genome Assembly of Bacillus badius MTCC 1458.</title>
        <authorList>
            <person name="Verma A."/>
            <person name="Khatri I."/>
            <person name="Mual P."/>
            <person name="Subramanian S."/>
            <person name="Krishnamurthi S."/>
        </authorList>
    </citation>
    <scope>NUCLEOTIDE SEQUENCE [LARGE SCALE GENOMIC DNA]</scope>
    <source>
        <strain evidence="16 17">MTCC 1458</strain>
    </source>
</reference>
<keyword evidence="7 14" id="KW-0812">Transmembrane</keyword>
<feature type="transmembrane region" description="Helical" evidence="14">
    <location>
        <begin position="176"/>
        <end position="196"/>
    </location>
</feature>
<dbReference type="Gene3D" id="1.10.287.130">
    <property type="match status" value="1"/>
</dbReference>
<evidence type="ECO:0000256" key="1">
    <source>
        <dbReference type="ARBA" id="ARBA00000085"/>
    </source>
</evidence>
<keyword evidence="5" id="KW-0597">Phosphoprotein</keyword>
<keyword evidence="4" id="KW-1003">Cell membrane</keyword>
<dbReference type="Pfam" id="PF02518">
    <property type="entry name" value="HATPase_c"/>
    <property type="match status" value="1"/>
</dbReference>
<dbReference type="EMBL" id="JXLP01000003">
    <property type="protein sequence ID" value="KIL79236.1"/>
    <property type="molecule type" value="Genomic_DNA"/>
</dbReference>
<dbReference type="SUPFAM" id="SSF55874">
    <property type="entry name" value="ATPase domain of HSP90 chaperone/DNA topoisomerase II/histidine kinase"/>
    <property type="match status" value="1"/>
</dbReference>
<dbReference type="Gene3D" id="3.30.565.10">
    <property type="entry name" value="Histidine kinase-like ATPase, C-terminal domain"/>
    <property type="match status" value="1"/>
</dbReference>
<feature type="domain" description="Histidine kinase" evidence="15">
    <location>
        <begin position="426"/>
        <end position="527"/>
    </location>
</feature>
<keyword evidence="6" id="KW-0808">Transferase</keyword>
<comment type="caution">
    <text evidence="16">The sequence shown here is derived from an EMBL/GenBank/DDBJ whole genome shotgun (WGS) entry which is preliminary data.</text>
</comment>
<keyword evidence="11 14" id="KW-1133">Transmembrane helix</keyword>
<comment type="catalytic activity">
    <reaction evidence="1">
        <text>ATP + protein L-histidine = ADP + protein N-phospho-L-histidine.</text>
        <dbReference type="EC" id="2.7.13.3"/>
    </reaction>
</comment>
<keyword evidence="9 16" id="KW-0418">Kinase</keyword>
<evidence type="ECO:0000256" key="5">
    <source>
        <dbReference type="ARBA" id="ARBA00022553"/>
    </source>
</evidence>
<accession>A0ABR5AWW3</accession>
<dbReference type="SUPFAM" id="SSF103190">
    <property type="entry name" value="Sensory domain-like"/>
    <property type="match status" value="1"/>
</dbReference>
<evidence type="ECO:0000256" key="3">
    <source>
        <dbReference type="ARBA" id="ARBA00012438"/>
    </source>
</evidence>
<name>A0ABR5AWW3_BACBA</name>
<dbReference type="PROSITE" id="PS50109">
    <property type="entry name" value="HIS_KIN"/>
    <property type="match status" value="1"/>
</dbReference>
<keyword evidence="12" id="KW-0902">Two-component regulatory system</keyword>
<gene>
    <name evidence="16" type="ORF">SD77_3102</name>
</gene>
<dbReference type="SUPFAM" id="SSF55785">
    <property type="entry name" value="PYP-like sensor domain (PAS domain)"/>
    <property type="match status" value="1"/>
</dbReference>
<keyword evidence="8" id="KW-0547">Nucleotide-binding</keyword>
<dbReference type="RefSeq" id="WP_041113443.1">
    <property type="nucleotide sequence ID" value="NZ_JARTHD010000001.1"/>
</dbReference>
<evidence type="ECO:0000256" key="4">
    <source>
        <dbReference type="ARBA" id="ARBA00022475"/>
    </source>
</evidence>
<organism evidence="16 17">
    <name type="scientific">Bacillus badius</name>
    <dbReference type="NCBI Taxonomy" id="1455"/>
    <lineage>
        <taxon>Bacteria</taxon>
        <taxon>Bacillati</taxon>
        <taxon>Bacillota</taxon>
        <taxon>Bacilli</taxon>
        <taxon>Bacillales</taxon>
        <taxon>Bacillaceae</taxon>
        <taxon>Pseudobacillus</taxon>
    </lineage>
</organism>
<keyword evidence="13 14" id="KW-0472">Membrane</keyword>
<dbReference type="InterPro" id="IPR003594">
    <property type="entry name" value="HATPase_dom"/>
</dbReference>
<dbReference type="InterPro" id="IPR033463">
    <property type="entry name" value="sCache_3"/>
</dbReference>
<evidence type="ECO:0000256" key="6">
    <source>
        <dbReference type="ARBA" id="ARBA00022679"/>
    </source>
</evidence>
<dbReference type="PANTHER" id="PTHR43547">
    <property type="entry name" value="TWO-COMPONENT HISTIDINE KINASE"/>
    <property type="match status" value="1"/>
</dbReference>
<evidence type="ECO:0000256" key="8">
    <source>
        <dbReference type="ARBA" id="ARBA00022741"/>
    </source>
</evidence>
<evidence type="ECO:0000256" key="11">
    <source>
        <dbReference type="ARBA" id="ARBA00022989"/>
    </source>
</evidence>
<dbReference type="Gene3D" id="3.30.450.20">
    <property type="entry name" value="PAS domain"/>
    <property type="match status" value="2"/>
</dbReference>
<dbReference type="InterPro" id="IPR029151">
    <property type="entry name" value="Sensor-like_sf"/>
</dbReference>
<comment type="subcellular location">
    <subcellularLocation>
        <location evidence="2">Cell membrane</location>
        <topology evidence="2">Multi-pass membrane protein</topology>
    </subcellularLocation>
</comment>
<evidence type="ECO:0000256" key="12">
    <source>
        <dbReference type="ARBA" id="ARBA00023012"/>
    </source>
</evidence>
<evidence type="ECO:0000313" key="16">
    <source>
        <dbReference type="EMBL" id="KIL79236.1"/>
    </source>
</evidence>
<evidence type="ECO:0000256" key="13">
    <source>
        <dbReference type="ARBA" id="ARBA00023136"/>
    </source>
</evidence>
<evidence type="ECO:0000259" key="15">
    <source>
        <dbReference type="PROSITE" id="PS50109"/>
    </source>
</evidence>
<proteinExistence type="predicted"/>
<dbReference type="PANTHER" id="PTHR43547:SF10">
    <property type="entry name" value="SENSOR HISTIDINE KINASE DCUS"/>
    <property type="match status" value="1"/>
</dbReference>
<dbReference type="Pfam" id="PF00989">
    <property type="entry name" value="PAS"/>
    <property type="match status" value="1"/>
</dbReference>
<evidence type="ECO:0000256" key="9">
    <source>
        <dbReference type="ARBA" id="ARBA00022777"/>
    </source>
</evidence>
<dbReference type="Pfam" id="PF17203">
    <property type="entry name" value="sCache_3_2"/>
    <property type="match status" value="1"/>
</dbReference>
<dbReference type="EC" id="2.7.13.3" evidence="3"/>
<sequence>MGGRTKYKLTLRALIVLLVVLVVISSLGVTNMLIASEVTKSTRETLEEKAAMTSRLVAESEVVRNSLSGERPETDIQPFAEKVRRQSKTDYITVFDMNGIRKSHPAPALIGKPFQGGDEGGVLAGKEYMSTAEGSLGRSIRYFTPIYNEEGRQVGAVAAGITLEKVETAVTESRHIIYAGLAAGLFIGLSGAFYLGRRVREVMFGLEPHEIARLLEERNVMIESAHEGTIAIDRKGKVTLMNKAARRLLEQTRAFGSLPDKEADSIISSFGLMAVLETGEAIMDKEVDINGSVFYMNASPLLVEGKRIGAIARFRDQTELKKLAERLSGTEMYAEALRAQTHEFMNRLHVILGMAQMKNYAALPAYIEQINIHYQDSVGYLARRMKDPVIAGFLLAKMSYSIEKGKELRLSEDSYLPAVDSRLTHELITILGNLIDNALEATPVSGRPVTVLIESEEDHLIIEVKDHGKGMADPDRIFEKGVSDKGSHRGFGMHLVRKSVERLNGEIQVSSQEGKGTIIEVIIPLEKKERTK</sequence>
<protein>
    <recommendedName>
        <fullName evidence="3">histidine kinase</fullName>
        <ecNumber evidence="3">2.7.13.3</ecNumber>
    </recommendedName>
</protein>
<dbReference type="InterPro" id="IPR004358">
    <property type="entry name" value="Sig_transdc_His_kin-like_C"/>
</dbReference>
<dbReference type="InterPro" id="IPR035965">
    <property type="entry name" value="PAS-like_dom_sf"/>
</dbReference>
<evidence type="ECO:0000256" key="2">
    <source>
        <dbReference type="ARBA" id="ARBA00004651"/>
    </source>
</evidence>
<dbReference type="InterPro" id="IPR005467">
    <property type="entry name" value="His_kinase_dom"/>
</dbReference>
<dbReference type="InterPro" id="IPR013767">
    <property type="entry name" value="PAS_fold"/>
</dbReference>
<evidence type="ECO:0000256" key="7">
    <source>
        <dbReference type="ARBA" id="ARBA00022692"/>
    </source>
</evidence>
<dbReference type="PRINTS" id="PR00344">
    <property type="entry name" value="BCTRLSENSOR"/>
</dbReference>